<organism evidence="2 3">
    <name type="scientific">Cladophialophora carrionii</name>
    <dbReference type="NCBI Taxonomy" id="86049"/>
    <lineage>
        <taxon>Eukaryota</taxon>
        <taxon>Fungi</taxon>
        <taxon>Dikarya</taxon>
        <taxon>Ascomycota</taxon>
        <taxon>Pezizomycotina</taxon>
        <taxon>Eurotiomycetes</taxon>
        <taxon>Chaetothyriomycetidae</taxon>
        <taxon>Chaetothyriales</taxon>
        <taxon>Herpotrichiellaceae</taxon>
        <taxon>Cladophialophora</taxon>
    </lineage>
</organism>
<keyword evidence="1" id="KW-0472">Membrane</keyword>
<proteinExistence type="predicted"/>
<dbReference type="VEuPathDB" id="FungiDB:CLCR_09315"/>
<accession>A0A1C1CTF3</accession>
<gene>
    <name evidence="2" type="ORF">CLCR_09315</name>
</gene>
<evidence type="ECO:0000313" key="2">
    <source>
        <dbReference type="EMBL" id="OCT51775.1"/>
    </source>
</evidence>
<comment type="caution">
    <text evidence="2">The sequence shown here is derived from an EMBL/GenBank/DDBJ whole genome shotgun (WGS) entry which is preliminary data.</text>
</comment>
<evidence type="ECO:0000313" key="3">
    <source>
        <dbReference type="Proteomes" id="UP000094526"/>
    </source>
</evidence>
<keyword evidence="3" id="KW-1185">Reference proteome</keyword>
<evidence type="ECO:0000256" key="1">
    <source>
        <dbReference type="SAM" id="Phobius"/>
    </source>
</evidence>
<dbReference type="Proteomes" id="UP000094526">
    <property type="component" value="Unassembled WGS sequence"/>
</dbReference>
<keyword evidence="1" id="KW-1133">Transmembrane helix</keyword>
<sequence length="107" mass="12232">MPNKVHLDDRNRISTSRRKLITFLHAYAAFTTFMLLMALGMISVYGLEQKDTTRGPLEMRKFGSDTNFMSLDRIYDVYWDELTANSTGVILKQAKTTGMREVGSITM</sequence>
<reference evidence="3" key="1">
    <citation type="submission" date="2015-07" db="EMBL/GenBank/DDBJ databases">
        <authorList>
            <person name="Teixeira M.M."/>
            <person name="Souza R.C."/>
            <person name="Almeida L.G."/>
            <person name="Vicente V.A."/>
            <person name="de Hoog S."/>
            <person name="Bocca A.L."/>
            <person name="de Almeida S.R."/>
            <person name="Vasconcelos A.T."/>
            <person name="Felipe M.S."/>
        </authorList>
    </citation>
    <scope>NUCLEOTIDE SEQUENCE [LARGE SCALE GENOMIC DNA]</scope>
    <source>
        <strain evidence="3">KSF</strain>
    </source>
</reference>
<protein>
    <submittedName>
        <fullName evidence="2">Uncharacterized protein</fullName>
    </submittedName>
</protein>
<name>A0A1C1CTF3_9EURO</name>
<keyword evidence="1" id="KW-0812">Transmembrane</keyword>
<dbReference type="EMBL" id="LGRB01000009">
    <property type="protein sequence ID" value="OCT51775.1"/>
    <property type="molecule type" value="Genomic_DNA"/>
</dbReference>
<dbReference type="AlphaFoldDB" id="A0A1C1CTF3"/>
<feature type="transmembrane region" description="Helical" evidence="1">
    <location>
        <begin position="20"/>
        <end position="47"/>
    </location>
</feature>